<evidence type="ECO:0000256" key="2">
    <source>
        <dbReference type="ARBA" id="ARBA00012438"/>
    </source>
</evidence>
<proteinExistence type="predicted"/>
<dbReference type="Pfam" id="PF13492">
    <property type="entry name" value="GAF_3"/>
    <property type="match status" value="1"/>
</dbReference>
<dbReference type="InterPro" id="IPR005467">
    <property type="entry name" value="His_kinase_dom"/>
</dbReference>
<feature type="transmembrane region" description="Helical" evidence="7">
    <location>
        <begin position="83"/>
        <end position="103"/>
    </location>
</feature>
<evidence type="ECO:0000259" key="8">
    <source>
        <dbReference type="PROSITE" id="PS50109"/>
    </source>
</evidence>
<dbReference type="GO" id="GO:0000155">
    <property type="term" value="F:phosphorelay sensor kinase activity"/>
    <property type="evidence" value="ECO:0007669"/>
    <property type="project" value="InterPro"/>
</dbReference>
<evidence type="ECO:0000313" key="9">
    <source>
        <dbReference type="EMBL" id="GAP08441.1"/>
    </source>
</evidence>
<dbReference type="RefSeq" id="WP_084001646.1">
    <property type="nucleotide sequence ID" value="NZ_DF967966.1"/>
</dbReference>
<keyword evidence="5 9" id="KW-0418">Kinase</keyword>
<dbReference type="SUPFAM" id="SSF55874">
    <property type="entry name" value="ATPase domain of HSP90 chaperone/DNA topoisomerase II/histidine kinase"/>
    <property type="match status" value="1"/>
</dbReference>
<keyword evidence="7" id="KW-1133">Transmembrane helix</keyword>
<keyword evidence="6" id="KW-0902">Two-component regulatory system</keyword>
<dbReference type="Pfam" id="PF02518">
    <property type="entry name" value="HATPase_c"/>
    <property type="match status" value="1"/>
</dbReference>
<dbReference type="InterPro" id="IPR003018">
    <property type="entry name" value="GAF"/>
</dbReference>
<dbReference type="InterPro" id="IPR003594">
    <property type="entry name" value="HATPase_dom"/>
</dbReference>
<name>A0A3D1JFW9_9CHLR</name>
<feature type="transmembrane region" description="Helical" evidence="7">
    <location>
        <begin position="242"/>
        <end position="260"/>
    </location>
</feature>
<evidence type="ECO:0000313" key="12">
    <source>
        <dbReference type="Proteomes" id="UP000264141"/>
    </source>
</evidence>
<protein>
    <recommendedName>
        <fullName evidence="2">histidine kinase</fullName>
        <ecNumber evidence="2">2.7.13.3</ecNumber>
    </recommendedName>
</protein>
<keyword evidence="11" id="KW-1185">Reference proteome</keyword>
<feature type="domain" description="Histidine kinase" evidence="8">
    <location>
        <begin position="1024"/>
        <end position="1252"/>
    </location>
</feature>
<dbReference type="FunFam" id="3.30.565.10:FF:000006">
    <property type="entry name" value="Sensor histidine kinase WalK"/>
    <property type="match status" value="1"/>
</dbReference>
<evidence type="ECO:0000313" key="11">
    <source>
        <dbReference type="Proteomes" id="UP000253922"/>
    </source>
</evidence>
<dbReference type="EC" id="2.7.13.3" evidence="2"/>
<dbReference type="Gene3D" id="3.30.450.40">
    <property type="match status" value="4"/>
</dbReference>
<accession>A0A3D1JFW9</accession>
<dbReference type="EMBL" id="DF967966">
    <property type="protein sequence ID" value="GAP08441.1"/>
    <property type="molecule type" value="Genomic_DNA"/>
</dbReference>
<evidence type="ECO:0000256" key="1">
    <source>
        <dbReference type="ARBA" id="ARBA00000085"/>
    </source>
</evidence>
<dbReference type="InterPro" id="IPR003661">
    <property type="entry name" value="HisK_dim/P_dom"/>
</dbReference>
<dbReference type="Gene3D" id="1.10.287.130">
    <property type="match status" value="1"/>
</dbReference>
<reference evidence="11" key="2">
    <citation type="submission" date="2015-07" db="EMBL/GenBank/DDBJ databases">
        <title>Draft Genome Sequences of Anaerolinea thermolimosa IMO-1, Bellilinea caldifistulae GOMI-1, Leptolinea tardivitalis YMTK-2, Levilinea saccharolytica KIBI-1,Longilinea arvoryzae KOME-1, Previously Described as Members of the Anaerolineaceae (Chloroflexi).</title>
        <authorList>
            <person name="Sekiguchi Y."/>
            <person name="Ohashi A."/>
            <person name="Matsuura N."/>
            <person name="Tourlousse M.D."/>
        </authorList>
    </citation>
    <scope>NUCLEOTIDE SEQUENCE [LARGE SCALE GENOMIC DNA]</scope>
    <source>
        <strain evidence="11">IMO-1</strain>
    </source>
</reference>
<evidence type="ECO:0000256" key="4">
    <source>
        <dbReference type="ARBA" id="ARBA00022679"/>
    </source>
</evidence>
<keyword evidence="3" id="KW-0597">Phosphoprotein</keyword>
<dbReference type="PROSITE" id="PS50109">
    <property type="entry name" value="HIS_KIN"/>
    <property type="match status" value="1"/>
</dbReference>
<dbReference type="OrthoDB" id="9757990at2"/>
<feature type="transmembrane region" description="Helical" evidence="7">
    <location>
        <begin position="140"/>
        <end position="160"/>
    </location>
</feature>
<evidence type="ECO:0000256" key="6">
    <source>
        <dbReference type="ARBA" id="ARBA00023012"/>
    </source>
</evidence>
<dbReference type="InterPro" id="IPR036097">
    <property type="entry name" value="HisK_dim/P_sf"/>
</dbReference>
<evidence type="ECO:0000313" key="10">
    <source>
        <dbReference type="EMBL" id="HCE17383.1"/>
    </source>
</evidence>
<evidence type="ECO:0000256" key="7">
    <source>
        <dbReference type="SAM" id="Phobius"/>
    </source>
</evidence>
<dbReference type="STRING" id="229919.GCA_001050195_03281"/>
<dbReference type="SUPFAM" id="SSF55781">
    <property type="entry name" value="GAF domain-like"/>
    <property type="match status" value="4"/>
</dbReference>
<dbReference type="InterPro" id="IPR004358">
    <property type="entry name" value="Sig_transdc_His_kin-like_C"/>
</dbReference>
<dbReference type="PANTHER" id="PTHR43547:SF2">
    <property type="entry name" value="HYBRID SIGNAL TRANSDUCTION HISTIDINE KINASE C"/>
    <property type="match status" value="1"/>
</dbReference>
<feature type="transmembrane region" description="Helical" evidence="7">
    <location>
        <begin position="209"/>
        <end position="230"/>
    </location>
</feature>
<feature type="transmembrane region" description="Helical" evidence="7">
    <location>
        <begin position="109"/>
        <end position="128"/>
    </location>
</feature>
<dbReference type="SMART" id="SM00388">
    <property type="entry name" value="HisKA"/>
    <property type="match status" value="1"/>
</dbReference>
<reference evidence="9" key="1">
    <citation type="journal article" date="2015" name="Genome Announc.">
        <title>Draft Genome Sequences of Anaerolinea thermolimosa IMO-1, Bellilinea caldifistulae GOMI-1, Leptolinea tardivitalis YMTK-2, Levilinea saccharolytica KIBI-1, Longilinea arvoryzae KOME-1, Previously Described as Members of the Class Anaerolineae (Chloroflexi).</title>
        <authorList>
            <person name="Matsuura N."/>
            <person name="Tourlousse M.D."/>
            <person name="Ohashi A."/>
            <person name="Hugenholtz P."/>
            <person name="Sekiguchi Y."/>
        </authorList>
    </citation>
    <scope>NUCLEOTIDE SEQUENCE</scope>
    <source>
        <strain evidence="9">IMO-1</strain>
    </source>
</reference>
<dbReference type="Proteomes" id="UP000264141">
    <property type="component" value="Unassembled WGS sequence"/>
</dbReference>
<dbReference type="PRINTS" id="PR00344">
    <property type="entry name" value="BCTRLSENSOR"/>
</dbReference>
<keyword evidence="7" id="KW-0472">Membrane</keyword>
<dbReference type="SMART" id="SM00065">
    <property type="entry name" value="GAF"/>
    <property type="match status" value="4"/>
</dbReference>
<reference evidence="10 12" key="3">
    <citation type="journal article" date="2018" name="Nat. Biotechnol.">
        <title>A standardized bacterial taxonomy based on genome phylogeny substantially revises the tree of life.</title>
        <authorList>
            <person name="Parks D.H."/>
            <person name="Chuvochina M."/>
            <person name="Waite D.W."/>
            <person name="Rinke C."/>
            <person name="Skarshewski A."/>
            <person name="Chaumeil P.A."/>
            <person name="Hugenholtz P."/>
        </authorList>
    </citation>
    <scope>NUCLEOTIDE SEQUENCE [LARGE SCALE GENOMIC DNA]</scope>
    <source>
        <strain evidence="10">UBA8781</strain>
    </source>
</reference>
<feature type="transmembrane region" description="Helical" evidence="7">
    <location>
        <begin position="272"/>
        <end position="295"/>
    </location>
</feature>
<evidence type="ECO:0000256" key="3">
    <source>
        <dbReference type="ARBA" id="ARBA00022553"/>
    </source>
</evidence>
<feature type="transmembrane region" description="Helical" evidence="7">
    <location>
        <begin position="52"/>
        <end position="71"/>
    </location>
</feature>
<dbReference type="SMART" id="SM00387">
    <property type="entry name" value="HATPase_c"/>
    <property type="match status" value="1"/>
</dbReference>
<keyword evidence="7" id="KW-0812">Transmembrane</keyword>
<dbReference type="AlphaFoldDB" id="A0A3D1JFW9"/>
<dbReference type="SUPFAM" id="SSF47384">
    <property type="entry name" value="Homodimeric domain of signal transducing histidine kinase"/>
    <property type="match status" value="1"/>
</dbReference>
<keyword evidence="4" id="KW-0808">Transferase</keyword>
<dbReference type="CDD" id="cd16922">
    <property type="entry name" value="HATPase_EvgS-ArcB-TorS-like"/>
    <property type="match status" value="1"/>
</dbReference>
<dbReference type="Proteomes" id="UP000253922">
    <property type="component" value="Unassembled WGS sequence"/>
</dbReference>
<dbReference type="InterPro" id="IPR029016">
    <property type="entry name" value="GAF-like_dom_sf"/>
</dbReference>
<dbReference type="Pfam" id="PF00512">
    <property type="entry name" value="HisKA"/>
    <property type="match status" value="1"/>
</dbReference>
<dbReference type="EMBL" id="DPBP01000025">
    <property type="protein sequence ID" value="HCE17383.1"/>
    <property type="molecule type" value="Genomic_DNA"/>
</dbReference>
<evidence type="ECO:0000256" key="5">
    <source>
        <dbReference type="ARBA" id="ARBA00022777"/>
    </source>
</evidence>
<comment type="catalytic activity">
    <reaction evidence="1">
        <text>ATP + protein L-histidine = ADP + protein N-phospho-L-histidine.</text>
        <dbReference type="EC" id="2.7.13.3"/>
    </reaction>
</comment>
<feature type="transmembrane region" description="Helical" evidence="7">
    <location>
        <begin position="172"/>
        <end position="193"/>
    </location>
</feature>
<organism evidence="10 12">
    <name type="scientific">Anaerolinea thermolimosa</name>
    <dbReference type="NCBI Taxonomy" id="229919"/>
    <lineage>
        <taxon>Bacteria</taxon>
        <taxon>Bacillati</taxon>
        <taxon>Chloroflexota</taxon>
        <taxon>Anaerolineae</taxon>
        <taxon>Anaerolineales</taxon>
        <taxon>Anaerolineaceae</taxon>
        <taxon>Anaerolinea</taxon>
    </lineage>
</organism>
<dbReference type="InterPro" id="IPR036890">
    <property type="entry name" value="HATPase_C_sf"/>
</dbReference>
<dbReference type="Pfam" id="PF13185">
    <property type="entry name" value="GAF_2"/>
    <property type="match status" value="3"/>
</dbReference>
<feature type="transmembrane region" description="Helical" evidence="7">
    <location>
        <begin position="21"/>
        <end position="40"/>
    </location>
</feature>
<dbReference type="Gene3D" id="3.30.565.10">
    <property type="entry name" value="Histidine kinase-like ATPase, C-terminal domain"/>
    <property type="match status" value="1"/>
</dbReference>
<dbReference type="PANTHER" id="PTHR43547">
    <property type="entry name" value="TWO-COMPONENT HISTIDINE KINASE"/>
    <property type="match status" value="1"/>
</dbReference>
<gene>
    <name evidence="9" type="ORF">ATHL_03345</name>
    <name evidence="10" type="ORF">DEQ80_05955</name>
</gene>
<dbReference type="CDD" id="cd00082">
    <property type="entry name" value="HisKA"/>
    <property type="match status" value="1"/>
</dbReference>
<sequence length="1253" mass="138032">MESSGAAVSGLSVRRQPIGSWLPQMLLLVYLAVTLAVFVAQPVLAFPWAVPLPWAALLSGLVYLMSAIWTFSVRRTRLTGQMLTLFSASLAMVLAGLGDLFGAGVFTGLWVLALGVASGAVFGLALHFPREEAFLRRRRGLLLAGFAPGLILTLTAWLSLGGIFAPEVARAVPGWQACLFCLMILFCLAWMAFRQMRTAMATERDQARLAVFSGAISYGPWMIWLGVHLAAGRPVEMPPPEILLPLAIFPALAGYLLQRFRLQQTDFILSRALLYGALTILTVAGYALLVAGLSLLAGRLVSQSNPVLTGVIFFLFALAMQPLRTVLQRRIDAAFFRSDQAHQERVAAFSNALTHVVDLEEILATLRLTIQETLAPGRIHLFLLDSLSDTYVAAADETGAPTSDVRFNSSSPLIQALAHEDSILILTSPESLPPSFQADRARLTLLGTKYFVPLPGRERLNGWVTLGERFSGEPYTSRDLNFLETLCDQAALAIERAQVLTNMQNRVHQLNVLARVAQGVNITLSMDDLLELIYAQSTQIIPSDRFSIMLYDRVQDIYRYAFYLEKDERLSEHENRPIPPGQALEVEVIRQGRPLRTEDFSRECQRLGVVAPQSGIYAWMAVPLNAGAETIGALSMGSEDPRITYTADQQNLAQAIADQVAGAIVKARLLQETERRALQLTTLNEMTRQLTSTLDLEPLLMNILQSAVDILTCEAGSLLLVDEVTEELVFRVVVSPVANDLLNRRLPPGSGVVGKAVKTRQPIIVNDVSRSAEWYSKTDQTTGFITRALLVIPLIVKDRVIGVIEVINKRDGSPFTQDDEDLLSAFAAQSAVAIENARLYTLTDQALAARVEELSVMQRIDRELNTSLDTSRAMRITLEWAMRQSRAQAGLIGIVQDEHLKVMASQGYSDELEAYPNGLLPVKAFQLEEVLQEAAPFYRRLDGSSDDPGRLLKLATSQVIIPIRREGAAIGLLLLESDAAGPLSEETLGFLARLSDHASIAIFNAQLYHAVQSANLAKSEFVSFVAHELKNPMTSVKGYTELLAAGAVGPVNEAQTNFLNTIRANIERMNTLVSDLNDLSKIEVGRLRLDFKAISVAEVVDSVVRSTRRQIEEKKQELTLDVPATLPPAWADRTRFEQVLVNLISNAHKYTPVGGHIHVAAEQCSNRWDEQGAPQVIHIWVKDDGIGISEEDQKKIFQKFFRSEDPKTREAPGTGLGLNITRSLVEMQGGKIWFESEFRKGTTFHFTVPVSAQ</sequence>